<sequence length="386" mass="40546">MGEKKAGGLSQKPLSSPSKFIEKQLPHRTLSEAGYRLTGHLGNTTVLFRDADEDGQIAAEGSGPGAGEVMQRLWYYPFGLQLQGIGRDESAPAHLYRYNGKAWDPASGLSDYGARWYDAGSGRWSGVDPLADHPNQVDKSPFAYAWNNPVSLTDPDGRCPICPVLYAFAVGFGVGAGADATVQVATNKIQGKGAFEDYSVTSTVISGFAGGFSGGTGGIANTTVRTGVNVAIVAGESVSKQVVTDDAVKNARNGDFSTIQENASNISATQVVSDVVMDKIGGNAKVVGDAKVKVMERQLDRTTRIARNDPTSSGRAANQRNAQSRLNNANNANDYVGGTVGNGLQNVSDATRSALSIGGNPQVPMVTPQPVAQDNTRVNIILPINQ</sequence>
<evidence type="ECO:0000313" key="2">
    <source>
        <dbReference type="EMBL" id="TXB59444.1"/>
    </source>
</evidence>
<dbReference type="PANTHER" id="PTHR32305:SF17">
    <property type="entry name" value="TRNA NUCLEASE WAPA"/>
    <property type="match status" value="1"/>
</dbReference>
<gene>
    <name evidence="2" type="ORF">FRY97_21180</name>
</gene>
<dbReference type="NCBIfam" id="TIGR03696">
    <property type="entry name" value="Rhs_assc_core"/>
    <property type="match status" value="1"/>
</dbReference>
<dbReference type="Proteomes" id="UP000321580">
    <property type="component" value="Unassembled WGS sequence"/>
</dbReference>
<name>A0A5C6RFZ8_9BACT</name>
<dbReference type="PANTHER" id="PTHR32305">
    <property type="match status" value="1"/>
</dbReference>
<dbReference type="AlphaFoldDB" id="A0A5C6RFZ8"/>
<dbReference type="EMBL" id="VOOR01000093">
    <property type="protein sequence ID" value="TXB59444.1"/>
    <property type="molecule type" value="Genomic_DNA"/>
</dbReference>
<dbReference type="OrthoDB" id="674253at2"/>
<dbReference type="RefSeq" id="WP_147169628.1">
    <property type="nucleotide sequence ID" value="NZ_VOOR01000093.1"/>
</dbReference>
<comment type="caution">
    <text evidence="2">The sequence shown here is derived from an EMBL/GenBank/DDBJ whole genome shotgun (WGS) entry which is preliminary data.</text>
</comment>
<reference evidence="2 3" key="1">
    <citation type="submission" date="2019-08" db="EMBL/GenBank/DDBJ databases">
        <title>Genome of Phaeodactylibacter luteus.</title>
        <authorList>
            <person name="Bowman J.P."/>
        </authorList>
    </citation>
    <scope>NUCLEOTIDE SEQUENCE [LARGE SCALE GENOMIC DNA]</scope>
    <source>
        <strain evidence="2 3">KCTC 42180</strain>
    </source>
</reference>
<proteinExistence type="predicted"/>
<feature type="region of interest" description="Disordered" evidence="1">
    <location>
        <begin position="1"/>
        <end position="22"/>
    </location>
</feature>
<accession>A0A5C6RFZ8</accession>
<dbReference type="InterPro" id="IPR022385">
    <property type="entry name" value="Rhs_assc_core"/>
</dbReference>
<dbReference type="Gene3D" id="2.180.10.10">
    <property type="entry name" value="RHS repeat-associated core"/>
    <property type="match status" value="1"/>
</dbReference>
<dbReference type="InterPro" id="IPR050708">
    <property type="entry name" value="T6SS_VgrG/RHS"/>
</dbReference>
<evidence type="ECO:0000256" key="1">
    <source>
        <dbReference type="SAM" id="MobiDB-lite"/>
    </source>
</evidence>
<evidence type="ECO:0000313" key="3">
    <source>
        <dbReference type="Proteomes" id="UP000321580"/>
    </source>
</evidence>
<protein>
    <submittedName>
        <fullName evidence="2">RHS repeat-associated core domain-containing protein</fullName>
    </submittedName>
</protein>
<organism evidence="2 3">
    <name type="scientific">Phaeodactylibacter luteus</name>
    <dbReference type="NCBI Taxonomy" id="1564516"/>
    <lineage>
        <taxon>Bacteria</taxon>
        <taxon>Pseudomonadati</taxon>
        <taxon>Bacteroidota</taxon>
        <taxon>Saprospiria</taxon>
        <taxon>Saprospirales</taxon>
        <taxon>Haliscomenobacteraceae</taxon>
        <taxon>Phaeodactylibacter</taxon>
    </lineage>
</organism>
<keyword evidence="3" id="KW-1185">Reference proteome</keyword>